<dbReference type="SUPFAM" id="SSF54106">
    <property type="entry name" value="LysM domain"/>
    <property type="match status" value="1"/>
</dbReference>
<organism evidence="2 3">
    <name type="scientific">Dyella jejuensis</name>
    <dbReference type="NCBI Taxonomy" id="1432009"/>
    <lineage>
        <taxon>Bacteria</taxon>
        <taxon>Pseudomonadati</taxon>
        <taxon>Pseudomonadota</taxon>
        <taxon>Gammaproteobacteria</taxon>
        <taxon>Lysobacterales</taxon>
        <taxon>Rhodanobacteraceae</taxon>
        <taxon>Dyella</taxon>
    </lineage>
</organism>
<dbReference type="EMBL" id="JADIKJ010000043">
    <property type="protein sequence ID" value="MFK2902240.1"/>
    <property type="molecule type" value="Genomic_DNA"/>
</dbReference>
<accession>A0ABW8JR46</accession>
<dbReference type="InterPro" id="IPR018392">
    <property type="entry name" value="LysM"/>
</dbReference>
<evidence type="ECO:0000259" key="1">
    <source>
        <dbReference type="PROSITE" id="PS51782"/>
    </source>
</evidence>
<reference evidence="2 3" key="1">
    <citation type="submission" date="2020-10" db="EMBL/GenBank/DDBJ databases">
        <title>Phylogeny of dyella-like bacteria.</title>
        <authorList>
            <person name="Fu J."/>
        </authorList>
    </citation>
    <scope>NUCLEOTIDE SEQUENCE [LARGE SCALE GENOMIC DNA]</scope>
    <source>
        <strain evidence="2 3">JP1</strain>
    </source>
</reference>
<dbReference type="InterPro" id="IPR036779">
    <property type="entry name" value="LysM_dom_sf"/>
</dbReference>
<dbReference type="CDD" id="cd00118">
    <property type="entry name" value="LysM"/>
    <property type="match status" value="1"/>
</dbReference>
<dbReference type="RefSeq" id="WP_404549375.1">
    <property type="nucleotide sequence ID" value="NZ_JADIKJ010000043.1"/>
</dbReference>
<feature type="non-terminal residue" evidence="2">
    <location>
        <position position="72"/>
    </location>
</feature>
<feature type="domain" description="LysM" evidence="1">
    <location>
        <begin position="16"/>
        <end position="63"/>
    </location>
</feature>
<name>A0ABW8JR46_9GAMM</name>
<dbReference type="Proteomes" id="UP001620461">
    <property type="component" value="Unassembled WGS sequence"/>
</dbReference>
<evidence type="ECO:0000313" key="3">
    <source>
        <dbReference type="Proteomes" id="UP001620461"/>
    </source>
</evidence>
<evidence type="ECO:0000313" key="2">
    <source>
        <dbReference type="EMBL" id="MFK2902240.1"/>
    </source>
</evidence>
<dbReference type="SMART" id="SM00257">
    <property type="entry name" value="LysM"/>
    <property type="match status" value="1"/>
</dbReference>
<keyword evidence="3" id="KW-1185">Reference proteome</keyword>
<comment type="caution">
    <text evidence="2">The sequence shown here is derived from an EMBL/GenBank/DDBJ whole genome shotgun (WGS) entry which is preliminary data.</text>
</comment>
<dbReference type="Gene3D" id="3.10.350.10">
    <property type="entry name" value="LysM domain"/>
    <property type="match status" value="1"/>
</dbReference>
<proteinExistence type="predicted"/>
<dbReference type="PROSITE" id="PS51782">
    <property type="entry name" value="LYSM"/>
    <property type="match status" value="1"/>
</dbReference>
<sequence>MLATTGGFSNGTLGTQNYTVHNGDTLASIAQAIYGDSNYSYILAQANGLAADSQPPVGMVLNIPQVTTSANA</sequence>
<protein>
    <submittedName>
        <fullName evidence="2">LysM peptidoglycan-binding domain-containing protein</fullName>
    </submittedName>
</protein>
<dbReference type="Pfam" id="PF01476">
    <property type="entry name" value="LysM"/>
    <property type="match status" value="1"/>
</dbReference>
<gene>
    <name evidence="2" type="ORF">ISP15_18075</name>
</gene>